<gene>
    <name evidence="2" type="ORF">GRX66_08790</name>
</gene>
<keyword evidence="3" id="KW-1185">Reference proteome</keyword>
<evidence type="ECO:0000313" key="2">
    <source>
        <dbReference type="EMBL" id="MXR20697.1"/>
    </source>
</evidence>
<proteinExistence type="predicted"/>
<name>A0A6B0SHZ0_9EURY</name>
<feature type="transmembrane region" description="Helical" evidence="1">
    <location>
        <begin position="59"/>
        <end position="81"/>
    </location>
</feature>
<evidence type="ECO:0000256" key="1">
    <source>
        <dbReference type="SAM" id="Phobius"/>
    </source>
</evidence>
<feature type="transmembrane region" description="Helical" evidence="1">
    <location>
        <begin position="34"/>
        <end position="53"/>
    </location>
</feature>
<organism evidence="2 3">
    <name type="scientific">Halobacterium bonnevillei</name>
    <dbReference type="NCBI Taxonomy" id="2692200"/>
    <lineage>
        <taxon>Archaea</taxon>
        <taxon>Methanobacteriati</taxon>
        <taxon>Methanobacteriota</taxon>
        <taxon>Stenosarchaea group</taxon>
        <taxon>Halobacteria</taxon>
        <taxon>Halobacteriales</taxon>
        <taxon>Halobacteriaceae</taxon>
        <taxon>Halobacterium</taxon>
    </lineage>
</organism>
<dbReference type="OrthoDB" id="186330at2157"/>
<dbReference type="Proteomes" id="UP000471521">
    <property type="component" value="Unassembled WGS sequence"/>
</dbReference>
<dbReference type="RefSeq" id="WP_159526226.1">
    <property type="nucleotide sequence ID" value="NZ_WUUU01000057.1"/>
</dbReference>
<feature type="transmembrane region" description="Helical" evidence="1">
    <location>
        <begin position="93"/>
        <end position="112"/>
    </location>
</feature>
<keyword evidence="1" id="KW-0812">Transmembrane</keyword>
<protein>
    <submittedName>
        <fullName evidence="2">Uncharacterized protein</fullName>
    </submittedName>
</protein>
<feature type="transmembrane region" description="Helical" evidence="1">
    <location>
        <begin position="124"/>
        <end position="146"/>
    </location>
</feature>
<comment type="caution">
    <text evidence="2">The sequence shown here is derived from an EMBL/GenBank/DDBJ whole genome shotgun (WGS) entry which is preliminary data.</text>
</comment>
<feature type="transmembrane region" description="Helical" evidence="1">
    <location>
        <begin position="182"/>
        <end position="202"/>
    </location>
</feature>
<dbReference type="EMBL" id="WUUU01000057">
    <property type="protein sequence ID" value="MXR20697.1"/>
    <property type="molecule type" value="Genomic_DNA"/>
</dbReference>
<dbReference type="AlphaFoldDB" id="A0A6B0SHZ0"/>
<sequence length="205" mass="22181">MSEDVDPDALQRDLDRIKDAMGIAERNENAPEQWLLFGVFVAVGSALSQYVVLQRLPGYWFAIIWLGLVGVGGTAVGYYTNTFEPTPEDRPNIALQVFAPYAAGFPLWAAVSPFLSDLAYEEEAALMLGVVLVLLGTGYVVAANSLRAYRIRVRDRRAFALGGLVLVALGVAIPAVDVLHTWGYAAFGGTYLAYAIASYGVLTRT</sequence>
<evidence type="ECO:0000313" key="3">
    <source>
        <dbReference type="Proteomes" id="UP000471521"/>
    </source>
</evidence>
<accession>A0A6B0SHZ0</accession>
<keyword evidence="1" id="KW-0472">Membrane</keyword>
<reference evidence="2 3" key="1">
    <citation type="submission" date="2019-12" db="EMBL/GenBank/DDBJ databases">
        <title>Isolation and characterization of three novel carbon monoxide-oxidizing members of Halobacteria from salione crusts and soils.</title>
        <authorList>
            <person name="Myers M.R."/>
            <person name="King G.M."/>
        </authorList>
    </citation>
    <scope>NUCLEOTIDE SEQUENCE [LARGE SCALE GENOMIC DNA]</scope>
    <source>
        <strain evidence="2 3">PCN9</strain>
    </source>
</reference>
<keyword evidence="1" id="KW-1133">Transmembrane helix</keyword>
<feature type="transmembrane region" description="Helical" evidence="1">
    <location>
        <begin position="158"/>
        <end position="176"/>
    </location>
</feature>